<dbReference type="OrthoDB" id="7689536at2759"/>
<dbReference type="EnsemblMetazoa" id="Aqu2.1.13734_001">
    <property type="protein sequence ID" value="Aqu2.1.13734_001"/>
    <property type="gene ID" value="Aqu2.1.13734"/>
</dbReference>
<proteinExistence type="predicted"/>
<protein>
    <recommendedName>
        <fullName evidence="1">Integrase core domain-containing protein</fullName>
    </recommendedName>
</protein>
<accession>A0A1X7TGC1</accession>
<dbReference type="InterPro" id="IPR058913">
    <property type="entry name" value="Integrase_dom_put"/>
</dbReference>
<feature type="domain" description="Integrase core" evidence="1">
    <location>
        <begin position="121"/>
        <end position="173"/>
    </location>
</feature>
<dbReference type="eggNOG" id="ENOG502QUY7">
    <property type="taxonomic scope" value="Eukaryota"/>
</dbReference>
<evidence type="ECO:0000259" key="1">
    <source>
        <dbReference type="Pfam" id="PF24764"/>
    </source>
</evidence>
<dbReference type="AlphaFoldDB" id="A0A1X7TGC1"/>
<dbReference type="PANTHER" id="PTHR46177:SF1">
    <property type="entry name" value="INTEGRASE CATALYTIC DOMAIN-CONTAINING PROTEIN"/>
    <property type="match status" value="1"/>
</dbReference>
<dbReference type="Pfam" id="PF24764">
    <property type="entry name" value="rva_4"/>
    <property type="match status" value="1"/>
</dbReference>
<name>A0A1X7TGC1_AMPQE</name>
<evidence type="ECO:0000313" key="2">
    <source>
        <dbReference type="EnsemblMetazoa" id="Aqu2.1.13734_001"/>
    </source>
</evidence>
<reference evidence="2" key="1">
    <citation type="submission" date="2017-05" db="UniProtKB">
        <authorList>
            <consortium name="EnsemblMetazoa"/>
        </authorList>
    </citation>
    <scope>IDENTIFICATION</scope>
</reference>
<dbReference type="PANTHER" id="PTHR46177">
    <property type="entry name" value="INTEGRASE CATALYTIC DOMAIN-CONTAINING PROTEIN"/>
    <property type="match status" value="1"/>
</dbReference>
<dbReference type="InParanoid" id="A0A1X7TGC1"/>
<sequence length="187" mass="21811">MATFPVRVLLGSSFFVDTYKDILSVLEERCGIKRSLTWLKLKLKKLGLRRRHSDSNYSVVKALIIKILETSEQVKGYRAVWKHLRDKYNCIVRRDVVMLILREVDAAGVSFRSQKRFNRRIYTNKGPNFMWHIDGYDKLSPYGISIHGCIDGKMMWLKVSPTNHDPRVVARFYLECLEEVAGVPKFL</sequence>
<organism evidence="2">
    <name type="scientific">Amphimedon queenslandica</name>
    <name type="common">Sponge</name>
    <dbReference type="NCBI Taxonomy" id="400682"/>
    <lineage>
        <taxon>Eukaryota</taxon>
        <taxon>Metazoa</taxon>
        <taxon>Porifera</taxon>
        <taxon>Demospongiae</taxon>
        <taxon>Heteroscleromorpha</taxon>
        <taxon>Haplosclerida</taxon>
        <taxon>Niphatidae</taxon>
        <taxon>Amphimedon</taxon>
    </lineage>
</organism>